<sequence>MKLRQAKEDLELSKSTVSQLINVWINFLYFQIKEINIWPEKSIVQKNMPSNFKSAFPTTRVVLDATEIPVSKPQNVVAQSMTFSTYKNKTTLKTIIGCSPRGLVSYLSDSYGGSASDRQIIERSTLVNNNMFESKDSIMADRGIMV</sequence>
<feature type="domain" description="DDE Tnp4" evidence="3">
    <location>
        <begin position="63"/>
        <end position="143"/>
    </location>
</feature>
<reference evidence="4 5" key="1">
    <citation type="submission" date="2024-01" db="EMBL/GenBank/DDBJ databases">
        <title>The genome of the rayed Mediterranean limpet Patella caerulea (Linnaeus, 1758).</title>
        <authorList>
            <person name="Anh-Thu Weber A."/>
            <person name="Halstead-Nussloch G."/>
        </authorList>
    </citation>
    <scope>NUCLEOTIDE SEQUENCE [LARGE SCALE GENOMIC DNA]</scope>
    <source>
        <strain evidence="4">AATW-2023a</strain>
        <tissue evidence="4">Whole specimen</tissue>
    </source>
</reference>
<proteinExistence type="predicted"/>
<keyword evidence="5" id="KW-1185">Reference proteome</keyword>
<dbReference type="GO" id="GO:0046872">
    <property type="term" value="F:metal ion binding"/>
    <property type="evidence" value="ECO:0007669"/>
    <property type="project" value="UniProtKB-KW"/>
</dbReference>
<keyword evidence="2" id="KW-0479">Metal-binding</keyword>
<dbReference type="PANTHER" id="PTHR23080">
    <property type="entry name" value="THAP DOMAIN PROTEIN"/>
    <property type="match status" value="1"/>
</dbReference>
<dbReference type="EMBL" id="JAZGQO010000013">
    <property type="protein sequence ID" value="KAK6171721.1"/>
    <property type="molecule type" value="Genomic_DNA"/>
</dbReference>
<dbReference type="Proteomes" id="UP001347796">
    <property type="component" value="Unassembled WGS sequence"/>
</dbReference>
<evidence type="ECO:0000313" key="4">
    <source>
        <dbReference type="EMBL" id="KAK6171721.1"/>
    </source>
</evidence>
<comment type="caution">
    <text evidence="4">The sequence shown here is derived from an EMBL/GenBank/DDBJ whole genome shotgun (WGS) entry which is preliminary data.</text>
</comment>
<gene>
    <name evidence="4" type="ORF">SNE40_018159</name>
</gene>
<evidence type="ECO:0000313" key="5">
    <source>
        <dbReference type="Proteomes" id="UP001347796"/>
    </source>
</evidence>
<protein>
    <recommendedName>
        <fullName evidence="3">DDE Tnp4 domain-containing protein</fullName>
    </recommendedName>
</protein>
<dbReference type="Pfam" id="PF13359">
    <property type="entry name" value="DDE_Tnp_4"/>
    <property type="match status" value="1"/>
</dbReference>
<comment type="cofactor">
    <cofactor evidence="1">
        <name>a divalent metal cation</name>
        <dbReference type="ChEBI" id="CHEBI:60240"/>
    </cofactor>
</comment>
<dbReference type="AlphaFoldDB" id="A0AAN8J770"/>
<dbReference type="PANTHER" id="PTHR23080:SF143">
    <property type="entry name" value="SI:DKEY-56D12.4"/>
    <property type="match status" value="1"/>
</dbReference>
<accession>A0AAN8J770</accession>
<name>A0AAN8J770_PATCE</name>
<evidence type="ECO:0000256" key="1">
    <source>
        <dbReference type="ARBA" id="ARBA00001968"/>
    </source>
</evidence>
<evidence type="ECO:0000259" key="3">
    <source>
        <dbReference type="Pfam" id="PF13359"/>
    </source>
</evidence>
<evidence type="ECO:0000256" key="2">
    <source>
        <dbReference type="ARBA" id="ARBA00022723"/>
    </source>
</evidence>
<organism evidence="4 5">
    <name type="scientific">Patella caerulea</name>
    <name type="common">Rayed Mediterranean limpet</name>
    <dbReference type="NCBI Taxonomy" id="87958"/>
    <lineage>
        <taxon>Eukaryota</taxon>
        <taxon>Metazoa</taxon>
        <taxon>Spiralia</taxon>
        <taxon>Lophotrochozoa</taxon>
        <taxon>Mollusca</taxon>
        <taxon>Gastropoda</taxon>
        <taxon>Patellogastropoda</taxon>
        <taxon>Patelloidea</taxon>
        <taxon>Patellidae</taxon>
        <taxon>Patella</taxon>
    </lineage>
</organism>
<dbReference type="InterPro" id="IPR027806">
    <property type="entry name" value="HARBI1_dom"/>
</dbReference>